<protein>
    <recommendedName>
        <fullName evidence="3">CoA-dependent acyltransferase</fullName>
    </recommendedName>
</protein>
<dbReference type="EMBL" id="KN832570">
    <property type="protein sequence ID" value="KII84545.1"/>
    <property type="molecule type" value="Genomic_DNA"/>
</dbReference>
<gene>
    <name evidence="1" type="ORF">PLICRDRAFT_352523</name>
</gene>
<dbReference type="OrthoDB" id="3252971at2759"/>
<keyword evidence="2" id="KW-1185">Reference proteome</keyword>
<evidence type="ECO:0008006" key="3">
    <source>
        <dbReference type="Google" id="ProtNLM"/>
    </source>
</evidence>
<name>A0A0C9SXR2_PLICR</name>
<dbReference type="AlphaFoldDB" id="A0A0C9SXR2"/>
<proteinExistence type="predicted"/>
<dbReference type="HOGENOM" id="CLU_040066_0_0_1"/>
<dbReference type="InterPro" id="IPR023213">
    <property type="entry name" value="CAT-like_dom_sf"/>
</dbReference>
<organism evidence="1 2">
    <name type="scientific">Plicaturopsis crispa FD-325 SS-3</name>
    <dbReference type="NCBI Taxonomy" id="944288"/>
    <lineage>
        <taxon>Eukaryota</taxon>
        <taxon>Fungi</taxon>
        <taxon>Dikarya</taxon>
        <taxon>Basidiomycota</taxon>
        <taxon>Agaricomycotina</taxon>
        <taxon>Agaricomycetes</taxon>
        <taxon>Agaricomycetidae</taxon>
        <taxon>Amylocorticiales</taxon>
        <taxon>Amylocorticiaceae</taxon>
        <taxon>Plicatura</taxon>
        <taxon>Plicaturopsis crispa</taxon>
    </lineage>
</organism>
<evidence type="ECO:0000313" key="2">
    <source>
        <dbReference type="Proteomes" id="UP000053263"/>
    </source>
</evidence>
<accession>A0A0C9SXR2</accession>
<evidence type="ECO:0000313" key="1">
    <source>
        <dbReference type="EMBL" id="KII84545.1"/>
    </source>
</evidence>
<reference evidence="1 2" key="1">
    <citation type="submission" date="2014-06" db="EMBL/GenBank/DDBJ databases">
        <title>Evolutionary Origins and Diversification of the Mycorrhizal Mutualists.</title>
        <authorList>
            <consortium name="DOE Joint Genome Institute"/>
            <consortium name="Mycorrhizal Genomics Consortium"/>
            <person name="Kohler A."/>
            <person name="Kuo A."/>
            <person name="Nagy L.G."/>
            <person name="Floudas D."/>
            <person name="Copeland A."/>
            <person name="Barry K.W."/>
            <person name="Cichocki N."/>
            <person name="Veneault-Fourrey C."/>
            <person name="LaButti K."/>
            <person name="Lindquist E.A."/>
            <person name="Lipzen A."/>
            <person name="Lundell T."/>
            <person name="Morin E."/>
            <person name="Murat C."/>
            <person name="Riley R."/>
            <person name="Ohm R."/>
            <person name="Sun H."/>
            <person name="Tunlid A."/>
            <person name="Henrissat B."/>
            <person name="Grigoriev I.V."/>
            <person name="Hibbett D.S."/>
            <person name="Martin F."/>
        </authorList>
    </citation>
    <scope>NUCLEOTIDE SEQUENCE [LARGE SCALE GENOMIC DNA]</scope>
    <source>
        <strain evidence="1 2">FD-325 SS-3</strain>
    </source>
</reference>
<dbReference type="Proteomes" id="UP000053263">
    <property type="component" value="Unassembled WGS sequence"/>
</dbReference>
<dbReference type="Gene3D" id="3.30.559.10">
    <property type="entry name" value="Chloramphenicol acetyltransferase-like domain"/>
    <property type="match status" value="1"/>
</dbReference>
<sequence>MVVSHNSIDGRSSFVILDKFLSILADIVEGKAKSVSSLVWGGEIKRLPPAGVFTTAVALAELAEGGSLPSQLAEISSAPIAPAYIPKGKKDDVYTQEDEYKQDTQSIPGPPTLVPWMFPLVRTGHKGDVSRRLTFTRDLTSKLHAVAKAHGRTITQVVTALSVLAHSETTLKVAGGVSASRFHEVASTFSHSTHYLVAWNFINHRNKFLGGYDVYGKEKCAPLCSTNGVPLFLSMNSVRSMLTLDETHQSAGRTLDMDAFWNGLVKETADGWRATDTSLEGYAIREAAMQASLDAFNPHMLDVPSIVVSSIGDLGRLNLLSRFLPSPDHTKPLVVHDVVCGIRIRTPPVMNLLYQYDGRLSCHFYTASEFNTAETLKLMTDAFEEWTAALVQ</sequence>